<proteinExistence type="predicted"/>
<dbReference type="GO" id="GO:0006637">
    <property type="term" value="P:acyl-CoA metabolic process"/>
    <property type="evidence" value="ECO:0007669"/>
    <property type="project" value="InterPro"/>
</dbReference>
<sequence>MNNLLVLRKITASFFSSLTLILLSVSCAKFKTEKIYDSKVNNNVQTFAISGSVNGFHYIPDEIKHKGLVITFGGSEGSAGEYYAADIANKGYEVLAVYYFGKENQPVSISEVPLEFFSEVLNYAEKKCKSIEPITLLGGSKGAELAAILSSYYSRIDNVILFAPSSFVFQGLDYSSQKSSWSWKKTPLPFITFSQKAYEKMRYENNAIVLRDMYEAAVELTPPEILKEASINLSNLKGNALIFAGGDDALWQSDTMAQILKKQNPKKTELHIFEKAGHAFGAAPVSGGIKLGGTPEANKTAAVESSRILIEFLNKQHK</sequence>
<feature type="active site" description="Charge relay system" evidence="1">
    <location>
        <position position="140"/>
    </location>
</feature>
<name>A0A7S6WPC4_9SPIR</name>
<dbReference type="RefSeq" id="WP_194076294.1">
    <property type="nucleotide sequence ID" value="NZ_CP045670.1"/>
</dbReference>
<organism evidence="3 4">
    <name type="scientific">Treponema pedis</name>
    <dbReference type="NCBI Taxonomy" id="409322"/>
    <lineage>
        <taxon>Bacteria</taxon>
        <taxon>Pseudomonadati</taxon>
        <taxon>Spirochaetota</taxon>
        <taxon>Spirochaetia</taxon>
        <taxon>Spirochaetales</taxon>
        <taxon>Treponemataceae</taxon>
        <taxon>Treponema</taxon>
    </lineage>
</organism>
<dbReference type="InterPro" id="IPR016662">
    <property type="entry name" value="Acyl-CoA_thioEstase_long-chain"/>
</dbReference>
<dbReference type="EMBL" id="CP061839">
    <property type="protein sequence ID" value="QOW60840.1"/>
    <property type="molecule type" value="Genomic_DNA"/>
</dbReference>
<keyword evidence="3" id="KW-0378">Hydrolase</keyword>
<reference evidence="3 4" key="1">
    <citation type="submission" date="2020-09" db="EMBL/GenBank/DDBJ databases">
        <title>Characterization of Treponema spp. from bovine digital dermatitis in Korea.</title>
        <authorList>
            <person name="Espiritu H.M."/>
            <person name="Cho Y.I."/>
            <person name="Mamuad L."/>
        </authorList>
    </citation>
    <scope>NUCLEOTIDE SEQUENCE [LARGE SCALE GENOMIC DNA]</scope>
    <source>
        <strain evidence="3 4">KS1</strain>
    </source>
</reference>
<dbReference type="GO" id="GO:0047617">
    <property type="term" value="F:fatty acyl-CoA hydrolase activity"/>
    <property type="evidence" value="ECO:0007669"/>
    <property type="project" value="TreeGrafter"/>
</dbReference>
<evidence type="ECO:0000256" key="1">
    <source>
        <dbReference type="PIRSR" id="PIRSR016521-1"/>
    </source>
</evidence>
<feature type="active site" description="Charge relay system" evidence="1">
    <location>
        <position position="278"/>
    </location>
</feature>
<protein>
    <submittedName>
        <fullName evidence="3">Dienelactone hydrolase family protein</fullName>
    </submittedName>
</protein>
<dbReference type="PANTHER" id="PTHR10824:SF4">
    <property type="entry name" value="ACYL-COENZYME A THIOESTERASE 1-LIKE"/>
    <property type="match status" value="1"/>
</dbReference>
<evidence type="ECO:0000313" key="3">
    <source>
        <dbReference type="EMBL" id="QOW60840.1"/>
    </source>
</evidence>
<evidence type="ECO:0000313" key="4">
    <source>
        <dbReference type="Proteomes" id="UP000593915"/>
    </source>
</evidence>
<dbReference type="Proteomes" id="UP000593915">
    <property type="component" value="Chromosome"/>
</dbReference>
<gene>
    <name evidence="3" type="ORF">IFE08_13845</name>
</gene>
<dbReference type="Pfam" id="PF08840">
    <property type="entry name" value="BAAT_C"/>
    <property type="match status" value="1"/>
</dbReference>
<dbReference type="PIRSF" id="PIRSF016521">
    <property type="entry name" value="Acyl-CoA_hydro"/>
    <property type="match status" value="1"/>
</dbReference>
<feature type="domain" description="BAAT/Acyl-CoA thioester hydrolase C-terminal" evidence="2">
    <location>
        <begin position="112"/>
        <end position="280"/>
    </location>
</feature>
<dbReference type="PANTHER" id="PTHR10824">
    <property type="entry name" value="ACYL-COENZYME A THIOESTERASE-RELATED"/>
    <property type="match status" value="1"/>
</dbReference>
<evidence type="ECO:0000259" key="2">
    <source>
        <dbReference type="Pfam" id="PF08840"/>
    </source>
</evidence>
<dbReference type="Gene3D" id="3.40.50.1820">
    <property type="entry name" value="alpha/beta hydrolase"/>
    <property type="match status" value="1"/>
</dbReference>
<accession>A0A7S6WPC4</accession>
<dbReference type="SUPFAM" id="SSF53474">
    <property type="entry name" value="alpha/beta-Hydrolases"/>
    <property type="match status" value="1"/>
</dbReference>
<dbReference type="InterPro" id="IPR014940">
    <property type="entry name" value="BAAT_C"/>
</dbReference>
<feature type="active site" description="Charge relay system" evidence="1">
    <location>
        <position position="248"/>
    </location>
</feature>
<dbReference type="GO" id="GO:0006631">
    <property type="term" value="P:fatty acid metabolic process"/>
    <property type="evidence" value="ECO:0007669"/>
    <property type="project" value="TreeGrafter"/>
</dbReference>
<dbReference type="InterPro" id="IPR029058">
    <property type="entry name" value="AB_hydrolase_fold"/>
</dbReference>
<dbReference type="AlphaFoldDB" id="A0A7S6WPC4"/>